<gene>
    <name evidence="1" type="ORF">METZ01_LOCUS272819</name>
</gene>
<dbReference type="InterPro" id="IPR036291">
    <property type="entry name" value="NAD(P)-bd_dom_sf"/>
</dbReference>
<dbReference type="EMBL" id="UINC01078668">
    <property type="protein sequence ID" value="SVC19965.1"/>
    <property type="molecule type" value="Genomic_DNA"/>
</dbReference>
<dbReference type="SUPFAM" id="SSF51735">
    <property type="entry name" value="NAD(P)-binding Rossmann-fold domains"/>
    <property type="match status" value="1"/>
</dbReference>
<reference evidence="1" key="1">
    <citation type="submission" date="2018-05" db="EMBL/GenBank/DDBJ databases">
        <authorList>
            <person name="Lanie J.A."/>
            <person name="Ng W.-L."/>
            <person name="Kazmierczak K.M."/>
            <person name="Andrzejewski T.M."/>
            <person name="Davidsen T.M."/>
            <person name="Wayne K.J."/>
            <person name="Tettelin H."/>
            <person name="Glass J.I."/>
            <person name="Rusch D."/>
            <person name="Podicherti R."/>
            <person name="Tsui H.-C.T."/>
            <person name="Winkler M.E."/>
        </authorList>
    </citation>
    <scope>NUCLEOTIDE SEQUENCE</scope>
</reference>
<name>A0A382K8I4_9ZZZZ</name>
<proteinExistence type="predicted"/>
<feature type="non-terminal residue" evidence="1">
    <location>
        <position position="29"/>
    </location>
</feature>
<dbReference type="Gene3D" id="3.40.50.720">
    <property type="entry name" value="NAD(P)-binding Rossmann-like Domain"/>
    <property type="match status" value="1"/>
</dbReference>
<protein>
    <recommendedName>
        <fullName evidence="2">Polysaccharide biosynthesis protein CapD-like domain-containing protein</fullName>
    </recommendedName>
</protein>
<accession>A0A382K8I4</accession>
<organism evidence="1">
    <name type="scientific">marine metagenome</name>
    <dbReference type="NCBI Taxonomy" id="408172"/>
    <lineage>
        <taxon>unclassified sequences</taxon>
        <taxon>metagenomes</taxon>
        <taxon>ecological metagenomes</taxon>
    </lineage>
</organism>
<sequence>MFNGKSVLITGGTGSFGKRYVRTLVECYK</sequence>
<evidence type="ECO:0000313" key="1">
    <source>
        <dbReference type="EMBL" id="SVC19965.1"/>
    </source>
</evidence>
<evidence type="ECO:0008006" key="2">
    <source>
        <dbReference type="Google" id="ProtNLM"/>
    </source>
</evidence>
<dbReference type="AlphaFoldDB" id="A0A382K8I4"/>